<dbReference type="SUPFAM" id="SSF46785">
    <property type="entry name" value="Winged helix' DNA-binding domain"/>
    <property type="match status" value="1"/>
</dbReference>
<proteinExistence type="predicted"/>
<reference evidence="6 7" key="1">
    <citation type="submission" date="2020-08" db="EMBL/GenBank/DDBJ databases">
        <title>A novel species.</title>
        <authorList>
            <person name="Gao J."/>
        </authorList>
    </citation>
    <scope>NUCLEOTIDE SEQUENCE [LARGE SCALE GENOMIC DNA]</scope>
    <source>
        <strain evidence="6 7">CRXT-G-22</strain>
    </source>
</reference>
<dbReference type="GO" id="GO:0003677">
    <property type="term" value="F:DNA binding"/>
    <property type="evidence" value="ECO:0007669"/>
    <property type="project" value="UniProtKB-KW"/>
</dbReference>
<dbReference type="EMBL" id="CP060828">
    <property type="protein sequence ID" value="QNP74969.1"/>
    <property type="molecule type" value="Genomic_DNA"/>
</dbReference>
<dbReference type="RefSeq" id="WP_187751892.1">
    <property type="nucleotide sequence ID" value="NZ_CP060828.1"/>
</dbReference>
<dbReference type="AlphaFoldDB" id="A0A7H0IQA3"/>
<evidence type="ECO:0000313" key="6">
    <source>
        <dbReference type="EMBL" id="QNP74969.1"/>
    </source>
</evidence>
<sequence length="156" mass="18311">MPDRTSRWRRRKPDNSQTEPHSPTPDDHEFLQGLHDIRHLLSGEWTWDVLIALHAQPLLFTELRETIRSQDNTTGWPSRKHHHLQDNPLNRTLRRLQQGELITQSRSSVFPYRTTYELTRAARELLSAAAPLVVWTATHADLLDRARQRRKEDASD</sequence>
<dbReference type="PANTHER" id="PTHR33204:SF37">
    <property type="entry name" value="HTH-TYPE TRANSCRIPTIONAL REGULATOR YODB"/>
    <property type="match status" value="1"/>
</dbReference>
<name>A0A7H0IQA3_9ACTN</name>
<dbReference type="InterPro" id="IPR036388">
    <property type="entry name" value="WH-like_DNA-bd_sf"/>
</dbReference>
<feature type="region of interest" description="Disordered" evidence="4">
    <location>
        <begin position="1"/>
        <end position="27"/>
    </location>
</feature>
<gene>
    <name evidence="6" type="ORF">IAG44_39855</name>
</gene>
<accession>A0A7H0IQA3</accession>
<dbReference type="KEGG" id="sroi:IAG44_39855"/>
<dbReference type="Gene3D" id="1.10.10.10">
    <property type="entry name" value="Winged helix-like DNA-binding domain superfamily/Winged helix DNA-binding domain"/>
    <property type="match status" value="1"/>
</dbReference>
<dbReference type="PANTHER" id="PTHR33204">
    <property type="entry name" value="TRANSCRIPTIONAL REGULATOR, MARR FAMILY"/>
    <property type="match status" value="1"/>
</dbReference>
<organism evidence="6 7">
    <name type="scientific">Streptomyces roseirectus</name>
    <dbReference type="NCBI Taxonomy" id="2768066"/>
    <lineage>
        <taxon>Bacteria</taxon>
        <taxon>Bacillati</taxon>
        <taxon>Actinomycetota</taxon>
        <taxon>Actinomycetes</taxon>
        <taxon>Kitasatosporales</taxon>
        <taxon>Streptomycetaceae</taxon>
        <taxon>Streptomyces</taxon>
    </lineage>
</organism>
<dbReference type="Proteomes" id="UP000516052">
    <property type="component" value="Chromosome"/>
</dbReference>
<evidence type="ECO:0000313" key="7">
    <source>
        <dbReference type="Proteomes" id="UP000516052"/>
    </source>
</evidence>
<dbReference type="InterPro" id="IPR002577">
    <property type="entry name" value="HTH_HxlR"/>
</dbReference>
<keyword evidence="1" id="KW-0805">Transcription regulation</keyword>
<dbReference type="InterPro" id="IPR036390">
    <property type="entry name" value="WH_DNA-bd_sf"/>
</dbReference>
<evidence type="ECO:0000259" key="5">
    <source>
        <dbReference type="PROSITE" id="PS51118"/>
    </source>
</evidence>
<keyword evidence="2" id="KW-0238">DNA-binding</keyword>
<keyword evidence="3" id="KW-0804">Transcription</keyword>
<evidence type="ECO:0000256" key="3">
    <source>
        <dbReference type="ARBA" id="ARBA00023163"/>
    </source>
</evidence>
<evidence type="ECO:0000256" key="4">
    <source>
        <dbReference type="SAM" id="MobiDB-lite"/>
    </source>
</evidence>
<dbReference type="PROSITE" id="PS51118">
    <property type="entry name" value="HTH_HXLR"/>
    <property type="match status" value="1"/>
</dbReference>
<keyword evidence="7" id="KW-1185">Reference proteome</keyword>
<evidence type="ECO:0000256" key="2">
    <source>
        <dbReference type="ARBA" id="ARBA00023125"/>
    </source>
</evidence>
<feature type="domain" description="HTH hxlR-type" evidence="5">
    <location>
        <begin position="24"/>
        <end position="144"/>
    </location>
</feature>
<dbReference type="Pfam" id="PF01638">
    <property type="entry name" value="HxlR"/>
    <property type="match status" value="1"/>
</dbReference>
<evidence type="ECO:0000256" key="1">
    <source>
        <dbReference type="ARBA" id="ARBA00023015"/>
    </source>
</evidence>
<protein>
    <submittedName>
        <fullName evidence="6">Helix-turn-helix transcriptional regulator</fullName>
    </submittedName>
</protein>